<reference evidence="1 2" key="1">
    <citation type="journal article" date="2018" name="Sci. Rep.">
        <title>Genomic signatures of local adaptation to the degree of environmental predictability in rotifers.</title>
        <authorList>
            <person name="Franch-Gras L."/>
            <person name="Hahn C."/>
            <person name="Garcia-Roger E.M."/>
            <person name="Carmona M.J."/>
            <person name="Serra M."/>
            <person name="Gomez A."/>
        </authorList>
    </citation>
    <scope>NUCLEOTIDE SEQUENCE [LARGE SCALE GENOMIC DNA]</scope>
    <source>
        <strain evidence="1">HYR1</strain>
    </source>
</reference>
<evidence type="ECO:0000313" key="2">
    <source>
        <dbReference type="Proteomes" id="UP000276133"/>
    </source>
</evidence>
<dbReference type="Proteomes" id="UP000276133">
    <property type="component" value="Unassembled WGS sequence"/>
</dbReference>
<gene>
    <name evidence="1" type="ORF">BpHYR1_033245</name>
</gene>
<sequence>MKYGKFQIKVQVIKIEVQVQNPDLALNLITWTFRSSPDLKLVLKRIVGVDKNVSKFSRFLKYITFINLKNQFKDVIVVL</sequence>
<dbReference type="AlphaFoldDB" id="A0A3M7PGE8"/>
<evidence type="ECO:0000313" key="1">
    <source>
        <dbReference type="EMBL" id="RMZ97767.1"/>
    </source>
</evidence>
<name>A0A3M7PGE8_BRAPC</name>
<keyword evidence="2" id="KW-1185">Reference proteome</keyword>
<proteinExistence type="predicted"/>
<organism evidence="1 2">
    <name type="scientific">Brachionus plicatilis</name>
    <name type="common">Marine rotifer</name>
    <name type="synonym">Brachionus muelleri</name>
    <dbReference type="NCBI Taxonomy" id="10195"/>
    <lineage>
        <taxon>Eukaryota</taxon>
        <taxon>Metazoa</taxon>
        <taxon>Spiralia</taxon>
        <taxon>Gnathifera</taxon>
        <taxon>Rotifera</taxon>
        <taxon>Eurotatoria</taxon>
        <taxon>Monogononta</taxon>
        <taxon>Pseudotrocha</taxon>
        <taxon>Ploima</taxon>
        <taxon>Brachionidae</taxon>
        <taxon>Brachionus</taxon>
    </lineage>
</organism>
<accession>A0A3M7PGE8</accession>
<protein>
    <submittedName>
        <fullName evidence="1">Uncharacterized protein</fullName>
    </submittedName>
</protein>
<comment type="caution">
    <text evidence="1">The sequence shown here is derived from an EMBL/GenBank/DDBJ whole genome shotgun (WGS) entry which is preliminary data.</text>
</comment>
<dbReference type="EMBL" id="REGN01011196">
    <property type="protein sequence ID" value="RMZ97767.1"/>
    <property type="molecule type" value="Genomic_DNA"/>
</dbReference>